<keyword evidence="2" id="KW-1185">Reference proteome</keyword>
<reference evidence="1 2" key="1">
    <citation type="journal article" date="2018" name="Nat. Genet.">
        <title>The Rosa genome provides new insights in the design of modern roses.</title>
        <authorList>
            <person name="Bendahmane M."/>
        </authorList>
    </citation>
    <scope>NUCLEOTIDE SEQUENCE [LARGE SCALE GENOMIC DNA]</scope>
    <source>
        <strain evidence="2">cv. Old Blush</strain>
    </source>
</reference>
<evidence type="ECO:0000313" key="2">
    <source>
        <dbReference type="Proteomes" id="UP000238479"/>
    </source>
</evidence>
<protein>
    <submittedName>
        <fullName evidence="1">Uncharacterized protein</fullName>
    </submittedName>
</protein>
<dbReference type="Proteomes" id="UP000238479">
    <property type="component" value="Chromosome 2"/>
</dbReference>
<comment type="caution">
    <text evidence="1">The sequence shown here is derived from an EMBL/GenBank/DDBJ whole genome shotgun (WGS) entry which is preliminary data.</text>
</comment>
<proteinExistence type="predicted"/>
<dbReference type="EMBL" id="PDCK01000040">
    <property type="protein sequence ID" value="PRQ50917.1"/>
    <property type="molecule type" value="Genomic_DNA"/>
</dbReference>
<name>A0A2P6RWW4_ROSCH</name>
<evidence type="ECO:0000313" key="1">
    <source>
        <dbReference type="EMBL" id="PRQ50917.1"/>
    </source>
</evidence>
<dbReference type="Gramene" id="PRQ50917">
    <property type="protein sequence ID" value="PRQ50917"/>
    <property type="gene ID" value="RchiOBHm_Chr2g0138491"/>
</dbReference>
<dbReference type="AlphaFoldDB" id="A0A2P6RWW4"/>
<accession>A0A2P6RWW4</accession>
<organism evidence="1 2">
    <name type="scientific">Rosa chinensis</name>
    <name type="common">China rose</name>
    <dbReference type="NCBI Taxonomy" id="74649"/>
    <lineage>
        <taxon>Eukaryota</taxon>
        <taxon>Viridiplantae</taxon>
        <taxon>Streptophyta</taxon>
        <taxon>Embryophyta</taxon>
        <taxon>Tracheophyta</taxon>
        <taxon>Spermatophyta</taxon>
        <taxon>Magnoliopsida</taxon>
        <taxon>eudicotyledons</taxon>
        <taxon>Gunneridae</taxon>
        <taxon>Pentapetalae</taxon>
        <taxon>rosids</taxon>
        <taxon>fabids</taxon>
        <taxon>Rosales</taxon>
        <taxon>Rosaceae</taxon>
        <taxon>Rosoideae</taxon>
        <taxon>Rosoideae incertae sedis</taxon>
        <taxon>Rosa</taxon>
    </lineage>
</organism>
<sequence length="59" mass="6999">MFPHGHIPRSTSHKPVKMLYVFPHSTTHINIFNWWVDQTMHHYNSTSLHSSYMRTAPHA</sequence>
<gene>
    <name evidence="1" type="ORF">RchiOBHm_Chr2g0138491</name>
</gene>